<proteinExistence type="predicted"/>
<keyword evidence="2" id="KW-1185">Reference proteome</keyword>
<name>A0ACC1JCB1_9FUNG</name>
<organism evidence="1 2">
    <name type="scientific">Linderina macrospora</name>
    <dbReference type="NCBI Taxonomy" id="4868"/>
    <lineage>
        <taxon>Eukaryota</taxon>
        <taxon>Fungi</taxon>
        <taxon>Fungi incertae sedis</taxon>
        <taxon>Zoopagomycota</taxon>
        <taxon>Kickxellomycotina</taxon>
        <taxon>Kickxellomycetes</taxon>
        <taxon>Kickxellales</taxon>
        <taxon>Kickxellaceae</taxon>
        <taxon>Linderina</taxon>
    </lineage>
</organism>
<dbReference type="EMBL" id="JANBPW010001126">
    <property type="protein sequence ID" value="KAJ1945998.1"/>
    <property type="molecule type" value="Genomic_DNA"/>
</dbReference>
<evidence type="ECO:0000313" key="1">
    <source>
        <dbReference type="EMBL" id="KAJ1945998.1"/>
    </source>
</evidence>
<reference evidence="1" key="1">
    <citation type="submission" date="2022-07" db="EMBL/GenBank/DDBJ databases">
        <title>Phylogenomic reconstructions and comparative analyses of Kickxellomycotina fungi.</title>
        <authorList>
            <person name="Reynolds N.K."/>
            <person name="Stajich J.E."/>
            <person name="Barry K."/>
            <person name="Grigoriev I.V."/>
            <person name="Crous P."/>
            <person name="Smith M.E."/>
        </authorList>
    </citation>
    <scope>NUCLEOTIDE SEQUENCE</scope>
    <source>
        <strain evidence="1">NRRL 5244</strain>
    </source>
</reference>
<dbReference type="Proteomes" id="UP001150603">
    <property type="component" value="Unassembled WGS sequence"/>
</dbReference>
<sequence length="87" mass="10321">MSGNVGVKATRENLYTADRSAMFDERDRIVREKWVKIMKLRIVREKLNECYHREGVNHMQNCRGLVERYLKELPDAQIGSRPPFLKE</sequence>
<protein>
    <submittedName>
        <fullName evidence="1">Uncharacterized protein</fullName>
    </submittedName>
</protein>
<evidence type="ECO:0000313" key="2">
    <source>
        <dbReference type="Proteomes" id="UP001150603"/>
    </source>
</evidence>
<comment type="caution">
    <text evidence="1">The sequence shown here is derived from an EMBL/GenBank/DDBJ whole genome shotgun (WGS) entry which is preliminary data.</text>
</comment>
<accession>A0ACC1JCB1</accession>
<gene>
    <name evidence="1" type="ORF">FBU59_002150</name>
</gene>